<accession>A0AAV9G5D7</accession>
<keyword evidence="4" id="KW-1185">Reference proteome</keyword>
<dbReference type="EMBL" id="MU865989">
    <property type="protein sequence ID" value="KAK4443663.1"/>
    <property type="molecule type" value="Genomic_DNA"/>
</dbReference>
<dbReference type="InterPro" id="IPR010730">
    <property type="entry name" value="HET"/>
</dbReference>
<evidence type="ECO:0000313" key="4">
    <source>
        <dbReference type="Proteomes" id="UP001321760"/>
    </source>
</evidence>
<feature type="region of interest" description="Disordered" evidence="1">
    <location>
        <begin position="645"/>
        <end position="669"/>
    </location>
</feature>
<evidence type="ECO:0000259" key="2">
    <source>
        <dbReference type="Pfam" id="PF06985"/>
    </source>
</evidence>
<gene>
    <name evidence="3" type="ORF">QBC34DRAFT_416734</name>
</gene>
<feature type="domain" description="Heterokaryon incompatibility" evidence="2">
    <location>
        <begin position="23"/>
        <end position="109"/>
    </location>
</feature>
<dbReference type="Pfam" id="PF06985">
    <property type="entry name" value="HET"/>
    <property type="match status" value="1"/>
</dbReference>
<comment type="caution">
    <text evidence="3">The sequence shown here is derived from an EMBL/GenBank/DDBJ whole genome shotgun (WGS) entry which is preliminary data.</text>
</comment>
<organism evidence="3 4">
    <name type="scientific">Podospora aff. communis PSN243</name>
    <dbReference type="NCBI Taxonomy" id="3040156"/>
    <lineage>
        <taxon>Eukaryota</taxon>
        <taxon>Fungi</taxon>
        <taxon>Dikarya</taxon>
        <taxon>Ascomycota</taxon>
        <taxon>Pezizomycotina</taxon>
        <taxon>Sordariomycetes</taxon>
        <taxon>Sordariomycetidae</taxon>
        <taxon>Sordariales</taxon>
        <taxon>Podosporaceae</taxon>
        <taxon>Podospora</taxon>
    </lineage>
</organism>
<dbReference type="Proteomes" id="UP001321760">
    <property type="component" value="Unassembled WGS sequence"/>
</dbReference>
<reference evidence="3" key="1">
    <citation type="journal article" date="2023" name="Mol. Phylogenet. Evol.">
        <title>Genome-scale phylogeny and comparative genomics of the fungal order Sordariales.</title>
        <authorList>
            <person name="Hensen N."/>
            <person name="Bonometti L."/>
            <person name="Westerberg I."/>
            <person name="Brannstrom I.O."/>
            <person name="Guillou S."/>
            <person name="Cros-Aarteil S."/>
            <person name="Calhoun S."/>
            <person name="Haridas S."/>
            <person name="Kuo A."/>
            <person name="Mondo S."/>
            <person name="Pangilinan J."/>
            <person name="Riley R."/>
            <person name="LaButti K."/>
            <person name="Andreopoulos B."/>
            <person name="Lipzen A."/>
            <person name="Chen C."/>
            <person name="Yan M."/>
            <person name="Daum C."/>
            <person name="Ng V."/>
            <person name="Clum A."/>
            <person name="Steindorff A."/>
            <person name="Ohm R.A."/>
            <person name="Martin F."/>
            <person name="Silar P."/>
            <person name="Natvig D.O."/>
            <person name="Lalanne C."/>
            <person name="Gautier V."/>
            <person name="Ament-Velasquez S.L."/>
            <person name="Kruys A."/>
            <person name="Hutchinson M.I."/>
            <person name="Powell A.J."/>
            <person name="Barry K."/>
            <person name="Miller A.N."/>
            <person name="Grigoriev I.V."/>
            <person name="Debuchy R."/>
            <person name="Gladieux P."/>
            <person name="Hiltunen Thoren M."/>
            <person name="Johannesson H."/>
        </authorList>
    </citation>
    <scope>NUCLEOTIDE SEQUENCE</scope>
    <source>
        <strain evidence="3">PSN243</strain>
    </source>
</reference>
<evidence type="ECO:0000313" key="3">
    <source>
        <dbReference type="EMBL" id="KAK4443663.1"/>
    </source>
</evidence>
<proteinExistence type="predicted"/>
<feature type="compositionally biased region" description="Basic and acidic residues" evidence="1">
    <location>
        <begin position="649"/>
        <end position="669"/>
    </location>
</feature>
<name>A0AAV9G5D7_9PEZI</name>
<reference evidence="3" key="2">
    <citation type="submission" date="2023-05" db="EMBL/GenBank/DDBJ databases">
        <authorList>
            <consortium name="Lawrence Berkeley National Laboratory"/>
            <person name="Steindorff A."/>
            <person name="Hensen N."/>
            <person name="Bonometti L."/>
            <person name="Westerberg I."/>
            <person name="Brannstrom I.O."/>
            <person name="Guillou S."/>
            <person name="Cros-Aarteil S."/>
            <person name="Calhoun S."/>
            <person name="Haridas S."/>
            <person name="Kuo A."/>
            <person name="Mondo S."/>
            <person name="Pangilinan J."/>
            <person name="Riley R."/>
            <person name="Labutti K."/>
            <person name="Andreopoulos B."/>
            <person name="Lipzen A."/>
            <person name="Chen C."/>
            <person name="Yanf M."/>
            <person name="Daum C."/>
            <person name="Ng V."/>
            <person name="Clum A."/>
            <person name="Ohm R."/>
            <person name="Martin F."/>
            <person name="Silar P."/>
            <person name="Natvig D."/>
            <person name="Lalanne C."/>
            <person name="Gautier V."/>
            <person name="Ament-Velasquez S.L."/>
            <person name="Kruys A."/>
            <person name="Hutchinson M.I."/>
            <person name="Powell A.J."/>
            <person name="Barry K."/>
            <person name="Miller A.N."/>
            <person name="Grigoriev I.V."/>
            <person name="Debuchy R."/>
            <person name="Gladieux P."/>
            <person name="Thoren M.H."/>
            <person name="Johannesson H."/>
        </authorList>
    </citation>
    <scope>NUCLEOTIDE SEQUENCE</scope>
    <source>
        <strain evidence="3">PSN243</strain>
    </source>
</reference>
<dbReference type="PANTHER" id="PTHR10622">
    <property type="entry name" value="HET DOMAIN-CONTAINING PROTEIN"/>
    <property type="match status" value="1"/>
</dbReference>
<dbReference type="PANTHER" id="PTHR10622:SF10">
    <property type="entry name" value="HET DOMAIN-CONTAINING PROTEIN"/>
    <property type="match status" value="1"/>
</dbReference>
<protein>
    <submittedName>
        <fullName evidence="3">Heterokaryon incompatibility protein-domain-containing protein</fullName>
    </submittedName>
</protein>
<dbReference type="AlphaFoldDB" id="A0AAV9G5D7"/>
<evidence type="ECO:0000256" key="1">
    <source>
        <dbReference type="SAM" id="MobiDB-lite"/>
    </source>
</evidence>
<sequence>MRLLNTETLQLKEFVEDSSQLRYAILSHRWGEEEISFQDITTRNPRTRTKKGYGKIENCCAQARNSGLEWVWIDTCCIDKSSSSELSEAINSMYRWYQTAAICYAYLADVTYLPFDIEKTVEAFRESEWFSRGWTLQELVAPRNLRFFDKTWANFGTKRSFGNEIFEITGIPIDVLAGFEPPQTRSVAERMSWAAWRQTTRVEDAAYCLLGIFEVNMPLLYGEGRRAFQRLQHEILKQEEDYTILAWLSFLKAGLPSGGGVYFGGREERFDNSTSILSSSANDFLFVGNSAQDGDAHLSKLLEEKPFEVSGLQSLSIGARRRGHHNDGLDWLPELLGLTPENTPPPPVVTSRGLKATLFVWQQGDRLLAWTNCYYIANQDSPEKALLFCIEIKLMRSSSLVFQRTDTSAELHGLDAWPSFKPMDLYLSLDWEKPFGVANHYFDGQGVRWGIPDKVAIYLNKACPGSIQVYGPPLKGRNPDLCQYPAEAAEPLFCFSQDIQEPIPVRLTRTDSKHISHLAERSAMYAIRWTWEDYDLMFGVIVSSIWEKYGGVWCRLLAPEHLPRLSVGPESWKETGEVPAHLFASAHAGTPVQWGLGPMPDRYSVQISKDTMAVVNVCVRHFENSGVSSDVLFLEVIIERAMEPTPQRPKSELKGLERSGGQERKKKDRGISRYFGAFLAGPEVS</sequence>